<evidence type="ECO:0000256" key="5">
    <source>
        <dbReference type="ARBA" id="ARBA00022692"/>
    </source>
</evidence>
<dbReference type="InterPro" id="IPR035906">
    <property type="entry name" value="MetI-like_sf"/>
</dbReference>
<evidence type="ECO:0000259" key="9">
    <source>
        <dbReference type="PROSITE" id="PS50928"/>
    </source>
</evidence>
<feature type="transmembrane region" description="Helical" evidence="8">
    <location>
        <begin position="185"/>
        <end position="208"/>
    </location>
</feature>
<dbReference type="CDD" id="cd06261">
    <property type="entry name" value="TM_PBP2"/>
    <property type="match status" value="1"/>
</dbReference>
<organism evidence="11 12">
    <name type="scientific">Deinococcus metalli</name>
    <dbReference type="NCBI Taxonomy" id="1141878"/>
    <lineage>
        <taxon>Bacteria</taxon>
        <taxon>Thermotogati</taxon>
        <taxon>Deinococcota</taxon>
        <taxon>Deinococci</taxon>
        <taxon>Deinococcales</taxon>
        <taxon>Deinococcaceae</taxon>
        <taxon>Deinococcus</taxon>
    </lineage>
</organism>
<keyword evidence="2 8" id="KW-0813">Transport</keyword>
<dbReference type="PROSITE" id="PS50928">
    <property type="entry name" value="ABC_TM1"/>
    <property type="match status" value="1"/>
</dbReference>
<dbReference type="EMBL" id="BNAJ01000005">
    <property type="protein sequence ID" value="GHF45611.1"/>
    <property type="molecule type" value="Genomic_DNA"/>
</dbReference>
<keyword evidence="5 8" id="KW-0812">Transmembrane</keyword>
<dbReference type="PANTHER" id="PTHR43357:SF4">
    <property type="entry name" value="INNER MEMBRANE ABC TRANSPORTER PERMEASE PROTEIN YDCV"/>
    <property type="match status" value="1"/>
</dbReference>
<evidence type="ECO:0000256" key="6">
    <source>
        <dbReference type="ARBA" id="ARBA00022989"/>
    </source>
</evidence>
<feature type="domain" description="ABC transmembrane type-1" evidence="9">
    <location>
        <begin position="59"/>
        <end position="245"/>
    </location>
</feature>
<protein>
    <submittedName>
        <fullName evidence="11">Putative spermidine/putrescine transport system permease protein</fullName>
    </submittedName>
    <submittedName>
        <fullName evidence="10">Spermidine/putrescine ABC transporter permease</fullName>
    </submittedName>
</protein>
<evidence type="ECO:0000313" key="11">
    <source>
        <dbReference type="EMBL" id="MBB5376822.1"/>
    </source>
</evidence>
<evidence type="ECO:0000256" key="3">
    <source>
        <dbReference type="ARBA" id="ARBA00022475"/>
    </source>
</evidence>
<evidence type="ECO:0000256" key="7">
    <source>
        <dbReference type="ARBA" id="ARBA00023136"/>
    </source>
</evidence>
<dbReference type="Pfam" id="PF00528">
    <property type="entry name" value="BPD_transp_1"/>
    <property type="match status" value="1"/>
</dbReference>
<reference evidence="11 12" key="3">
    <citation type="submission" date="2020-08" db="EMBL/GenBank/DDBJ databases">
        <title>Genomic Encyclopedia of Type Strains, Phase IV (KMG-IV): sequencing the most valuable type-strain genomes for metagenomic binning, comparative biology and taxonomic classification.</title>
        <authorList>
            <person name="Goeker M."/>
        </authorList>
    </citation>
    <scope>NUCLEOTIDE SEQUENCE [LARGE SCALE GENOMIC DNA]</scope>
    <source>
        <strain evidence="11 12">DSM 27521</strain>
    </source>
</reference>
<evidence type="ECO:0000313" key="10">
    <source>
        <dbReference type="EMBL" id="GHF45611.1"/>
    </source>
</evidence>
<comment type="similarity">
    <text evidence="8">Belongs to the binding-protein-dependent transport system permease family.</text>
</comment>
<feature type="transmembrane region" description="Helical" evidence="8">
    <location>
        <begin position="94"/>
        <end position="117"/>
    </location>
</feature>
<feature type="transmembrane region" description="Helical" evidence="8">
    <location>
        <begin position="228"/>
        <end position="246"/>
    </location>
</feature>
<gene>
    <name evidence="10" type="ORF">GCM10017781_22510</name>
    <name evidence="11" type="ORF">HNQ07_002286</name>
</gene>
<keyword evidence="6 8" id="KW-1133">Transmembrane helix</keyword>
<dbReference type="InterPro" id="IPR000515">
    <property type="entry name" value="MetI-like"/>
</dbReference>
<reference evidence="13" key="2">
    <citation type="journal article" date="2019" name="Int. J. Syst. Evol. Microbiol.">
        <title>The Global Catalogue of Microorganisms (GCM) 10K type strain sequencing project: providing services to taxonomists for standard genome sequencing and annotation.</title>
        <authorList>
            <consortium name="The Broad Institute Genomics Platform"/>
            <consortium name="The Broad Institute Genome Sequencing Center for Infectious Disease"/>
            <person name="Wu L."/>
            <person name="Ma J."/>
        </authorList>
    </citation>
    <scope>NUCLEOTIDE SEQUENCE [LARGE SCALE GENOMIC DNA]</scope>
    <source>
        <strain evidence="13">CGMCC 1.18437</strain>
    </source>
</reference>
<keyword evidence="13" id="KW-1185">Reference proteome</keyword>
<dbReference type="PANTHER" id="PTHR43357">
    <property type="entry name" value="INNER MEMBRANE ABC TRANSPORTER PERMEASE PROTEIN YDCV"/>
    <property type="match status" value="1"/>
</dbReference>
<evidence type="ECO:0000313" key="12">
    <source>
        <dbReference type="Proteomes" id="UP000539473"/>
    </source>
</evidence>
<dbReference type="AlphaFoldDB" id="A0A7W8NS61"/>
<dbReference type="EMBL" id="JACHFK010000005">
    <property type="protein sequence ID" value="MBB5376822.1"/>
    <property type="molecule type" value="Genomic_DNA"/>
</dbReference>
<comment type="caution">
    <text evidence="11">The sequence shown here is derived from an EMBL/GenBank/DDBJ whole genome shotgun (WGS) entry which is preliminary data.</text>
</comment>
<dbReference type="Gene3D" id="1.10.3720.10">
    <property type="entry name" value="MetI-like"/>
    <property type="match status" value="1"/>
</dbReference>
<feature type="transmembrane region" description="Helical" evidence="8">
    <location>
        <begin position="12"/>
        <end position="35"/>
    </location>
</feature>
<name>A0A7W8NS61_9DEIO</name>
<sequence>MTRRPGLGIGGGIVIVLFALYFFAPLVSLAVASMWQGGNRYDLSAYGGVVREENFIASFKLSLMLAVETIALTLAVVFPAVFWVNLRAQHLRAFFNVLSVIAFIVPPIVLVSGISGLYRGPEWFVGTPHFLVVGYTVLAIPYTYRTLDNGMRALNLQTLSEAAQSCGAGWGTLIRRIILPNVRGAVLGAVLLILTLALGEFTFANVLLYQTLPVYMSYIASTRANESSALAIMALLFTWLAMYILLNVESRAARKA</sequence>
<keyword evidence="7 8" id="KW-0472">Membrane</keyword>
<evidence type="ECO:0000256" key="4">
    <source>
        <dbReference type="ARBA" id="ARBA00022519"/>
    </source>
</evidence>
<dbReference type="SUPFAM" id="SSF161098">
    <property type="entry name" value="MetI-like"/>
    <property type="match status" value="1"/>
</dbReference>
<reference evidence="10" key="4">
    <citation type="submission" date="2024-05" db="EMBL/GenBank/DDBJ databases">
        <authorList>
            <person name="Sun Q."/>
            <person name="Zhou Y."/>
        </authorList>
    </citation>
    <scope>NUCLEOTIDE SEQUENCE</scope>
    <source>
        <strain evidence="10">CGMCC 1.18437</strain>
    </source>
</reference>
<comment type="subcellular location">
    <subcellularLocation>
        <location evidence="1">Cell inner membrane</location>
        <topology evidence="1">Multi-pass membrane protein</topology>
    </subcellularLocation>
    <subcellularLocation>
        <location evidence="8">Cell membrane</location>
        <topology evidence="8">Multi-pass membrane protein</topology>
    </subcellularLocation>
</comment>
<evidence type="ECO:0000256" key="8">
    <source>
        <dbReference type="RuleBase" id="RU363032"/>
    </source>
</evidence>
<evidence type="ECO:0000256" key="1">
    <source>
        <dbReference type="ARBA" id="ARBA00004429"/>
    </source>
</evidence>
<proteinExistence type="inferred from homology"/>
<dbReference type="Proteomes" id="UP000539473">
    <property type="component" value="Unassembled WGS sequence"/>
</dbReference>
<accession>A0A7W8NS61</accession>
<reference evidence="10" key="1">
    <citation type="journal article" date="2014" name="Int. J. Syst. Evol. Microbiol.">
        <title>Complete genome of a new Firmicutes species belonging to the dominant human colonic microbiota ('Ruminococcus bicirculans') reveals two chromosomes and a selective capacity to utilize plant glucans.</title>
        <authorList>
            <consortium name="NISC Comparative Sequencing Program"/>
            <person name="Wegmann U."/>
            <person name="Louis P."/>
            <person name="Goesmann A."/>
            <person name="Henrissat B."/>
            <person name="Duncan S.H."/>
            <person name="Flint H.J."/>
        </authorList>
    </citation>
    <scope>NUCLEOTIDE SEQUENCE</scope>
    <source>
        <strain evidence="10">CGMCC 1.18437</strain>
    </source>
</reference>
<keyword evidence="3" id="KW-1003">Cell membrane</keyword>
<dbReference type="GO" id="GO:0005886">
    <property type="term" value="C:plasma membrane"/>
    <property type="evidence" value="ECO:0007669"/>
    <property type="project" value="UniProtKB-SubCell"/>
</dbReference>
<dbReference type="RefSeq" id="WP_184111823.1">
    <property type="nucleotide sequence ID" value="NZ_BNAJ01000005.1"/>
</dbReference>
<feature type="transmembrane region" description="Helical" evidence="8">
    <location>
        <begin position="55"/>
        <end position="82"/>
    </location>
</feature>
<dbReference type="GO" id="GO:0055085">
    <property type="term" value="P:transmembrane transport"/>
    <property type="evidence" value="ECO:0007669"/>
    <property type="project" value="InterPro"/>
</dbReference>
<evidence type="ECO:0000313" key="13">
    <source>
        <dbReference type="Proteomes" id="UP000619376"/>
    </source>
</evidence>
<feature type="transmembrane region" description="Helical" evidence="8">
    <location>
        <begin position="123"/>
        <end position="144"/>
    </location>
</feature>
<keyword evidence="4" id="KW-0997">Cell inner membrane</keyword>
<dbReference type="Proteomes" id="UP000619376">
    <property type="component" value="Unassembled WGS sequence"/>
</dbReference>
<evidence type="ECO:0000256" key="2">
    <source>
        <dbReference type="ARBA" id="ARBA00022448"/>
    </source>
</evidence>